<dbReference type="AlphaFoldDB" id="A0A4U5MIJ5"/>
<dbReference type="Proteomes" id="UP000298663">
    <property type="component" value="Unassembled WGS sequence"/>
</dbReference>
<evidence type="ECO:0000313" key="1">
    <source>
        <dbReference type="EMBL" id="TKR69174.1"/>
    </source>
</evidence>
<proteinExistence type="predicted"/>
<accession>A0A4U5MIJ5</accession>
<dbReference type="EMBL" id="AZBU02000007">
    <property type="protein sequence ID" value="TKR69174.1"/>
    <property type="molecule type" value="Genomic_DNA"/>
</dbReference>
<reference evidence="1 2" key="1">
    <citation type="journal article" date="2015" name="Genome Biol.">
        <title>Comparative genomics of Steinernema reveals deeply conserved gene regulatory networks.</title>
        <authorList>
            <person name="Dillman A.R."/>
            <person name="Macchietto M."/>
            <person name="Porter C.F."/>
            <person name="Rogers A."/>
            <person name="Williams B."/>
            <person name="Antoshechkin I."/>
            <person name="Lee M.M."/>
            <person name="Goodwin Z."/>
            <person name="Lu X."/>
            <person name="Lewis E.E."/>
            <person name="Goodrich-Blair H."/>
            <person name="Stock S.P."/>
            <person name="Adams B.J."/>
            <person name="Sternberg P.W."/>
            <person name="Mortazavi A."/>
        </authorList>
    </citation>
    <scope>NUCLEOTIDE SEQUENCE [LARGE SCALE GENOMIC DNA]</scope>
    <source>
        <strain evidence="1 2">ALL</strain>
    </source>
</reference>
<keyword evidence="2" id="KW-1185">Reference proteome</keyword>
<comment type="caution">
    <text evidence="1">The sequence shown here is derived from an EMBL/GenBank/DDBJ whole genome shotgun (WGS) entry which is preliminary data.</text>
</comment>
<reference evidence="1 2" key="2">
    <citation type="journal article" date="2019" name="G3 (Bethesda)">
        <title>Hybrid Assembly of the Genome of the Entomopathogenic Nematode Steinernema carpocapsae Identifies the X-Chromosome.</title>
        <authorList>
            <person name="Serra L."/>
            <person name="Macchietto M."/>
            <person name="Macias-Munoz A."/>
            <person name="McGill C.J."/>
            <person name="Rodriguez I.M."/>
            <person name="Rodriguez B."/>
            <person name="Murad R."/>
            <person name="Mortazavi A."/>
        </authorList>
    </citation>
    <scope>NUCLEOTIDE SEQUENCE [LARGE SCALE GENOMIC DNA]</scope>
    <source>
        <strain evidence="1 2">ALL</strain>
    </source>
</reference>
<organism evidence="1 2">
    <name type="scientific">Steinernema carpocapsae</name>
    <name type="common">Entomopathogenic nematode</name>
    <dbReference type="NCBI Taxonomy" id="34508"/>
    <lineage>
        <taxon>Eukaryota</taxon>
        <taxon>Metazoa</taxon>
        <taxon>Ecdysozoa</taxon>
        <taxon>Nematoda</taxon>
        <taxon>Chromadorea</taxon>
        <taxon>Rhabditida</taxon>
        <taxon>Tylenchina</taxon>
        <taxon>Panagrolaimomorpha</taxon>
        <taxon>Strongyloidoidea</taxon>
        <taxon>Steinernematidae</taxon>
        <taxon>Steinernema</taxon>
    </lineage>
</organism>
<gene>
    <name evidence="1" type="ORF">L596_021362</name>
</gene>
<evidence type="ECO:0000313" key="2">
    <source>
        <dbReference type="Proteomes" id="UP000298663"/>
    </source>
</evidence>
<sequence length="245" mass="27456">MVLFNDDRLTTFKQQASDAILFVTENGHWRHGIKEEGNGHWRPRVDVRTTKSWRGESLTFGKKASGKTFPIDLNRVYPDLVIQFQLDHFNFDPDTDNFKILSQNGKFNCFLSPSRLSIMKTGCPLLTGLGSSLIYFVLSLVVDKQICANVVVPFEKVSLDSSGLIALANGILTSIGAGFHYYVKSRTQSCEEEAPFPNHGEGNKLSARADFLLLLPSHLPLMLQMSLFAVKTPKQLVLDYFVVLL</sequence>
<name>A0A4U5MIJ5_STECR</name>
<protein>
    <submittedName>
        <fullName evidence="1">Uncharacterized protein</fullName>
    </submittedName>
</protein>